<dbReference type="Gene3D" id="3.20.10.10">
    <property type="entry name" value="D-amino Acid Aminotransferase, subunit A, domain 2"/>
    <property type="match status" value="1"/>
</dbReference>
<dbReference type="Gene3D" id="3.30.470.10">
    <property type="match status" value="1"/>
</dbReference>
<proteinExistence type="predicted"/>
<dbReference type="GO" id="GO:0003824">
    <property type="term" value="F:catalytic activity"/>
    <property type="evidence" value="ECO:0007669"/>
    <property type="project" value="InterPro"/>
</dbReference>
<dbReference type="OrthoDB" id="1148709at2"/>
<dbReference type="Proteomes" id="UP000275348">
    <property type="component" value="Unassembled WGS sequence"/>
</dbReference>
<dbReference type="InterPro" id="IPR043131">
    <property type="entry name" value="BCAT-like_N"/>
</dbReference>
<evidence type="ECO:0008006" key="3">
    <source>
        <dbReference type="Google" id="ProtNLM"/>
    </source>
</evidence>
<evidence type="ECO:0000313" key="1">
    <source>
        <dbReference type="EMBL" id="RLZ12593.1"/>
    </source>
</evidence>
<name>A0A3L9MHQ9_9FLAO</name>
<comment type="caution">
    <text evidence="1">The sequence shown here is derived from an EMBL/GenBank/DDBJ whole genome shotgun (WGS) entry which is preliminary data.</text>
</comment>
<dbReference type="SUPFAM" id="SSF56752">
    <property type="entry name" value="D-aminoacid aminotransferase-like PLP-dependent enzymes"/>
    <property type="match status" value="1"/>
</dbReference>
<dbReference type="InterPro" id="IPR036038">
    <property type="entry name" value="Aminotransferase-like"/>
</dbReference>
<sequence length="201" mass="23986">MFQFIESICCLNRELRNIDLHQERFERTRADVFPNAPFMSLIEAIQIPDELSNDKYKVRVIYGKEIESIEFIPYEIKEINTIQLHKIGNEITYEFKYADRWFFDEYIKETGCDDLVLVRANYITDAIYSNLIFFNGIEWHTPTTSLLQGTMRESLLREGKILEKNIKTRDLKNYYSFKRINSMMNFDEAQTFDIQVLLDSL</sequence>
<dbReference type="RefSeq" id="WP_121933171.1">
    <property type="nucleotide sequence ID" value="NZ_RDOJ01000001.1"/>
</dbReference>
<evidence type="ECO:0000313" key="2">
    <source>
        <dbReference type="Proteomes" id="UP000275348"/>
    </source>
</evidence>
<gene>
    <name evidence="1" type="ORF">EAH69_00060</name>
</gene>
<organism evidence="1 2">
    <name type="scientific">Faecalibacter macacae</name>
    <dbReference type="NCBI Taxonomy" id="1859289"/>
    <lineage>
        <taxon>Bacteria</taxon>
        <taxon>Pseudomonadati</taxon>
        <taxon>Bacteroidota</taxon>
        <taxon>Flavobacteriia</taxon>
        <taxon>Flavobacteriales</taxon>
        <taxon>Weeksellaceae</taxon>
        <taxon>Faecalibacter</taxon>
    </lineage>
</organism>
<dbReference type="EMBL" id="RDOJ01000001">
    <property type="protein sequence ID" value="RLZ12593.1"/>
    <property type="molecule type" value="Genomic_DNA"/>
</dbReference>
<accession>A0A3L9MHQ9</accession>
<dbReference type="InterPro" id="IPR001544">
    <property type="entry name" value="Aminotrans_IV"/>
</dbReference>
<reference evidence="1 2" key="1">
    <citation type="submission" date="2018-10" db="EMBL/GenBank/DDBJ databases">
        <authorList>
            <person name="Chen X."/>
        </authorList>
    </citation>
    <scope>NUCLEOTIDE SEQUENCE [LARGE SCALE GENOMIC DNA]</scope>
    <source>
        <strain evidence="1 2">YIM 102668</strain>
    </source>
</reference>
<protein>
    <recommendedName>
        <fullName evidence="3">Chorismate-binding protein</fullName>
    </recommendedName>
</protein>
<dbReference type="InterPro" id="IPR043132">
    <property type="entry name" value="BCAT-like_C"/>
</dbReference>
<dbReference type="Pfam" id="PF01063">
    <property type="entry name" value="Aminotran_4"/>
    <property type="match status" value="1"/>
</dbReference>
<keyword evidence="2" id="KW-1185">Reference proteome</keyword>
<dbReference type="AlphaFoldDB" id="A0A3L9MHQ9"/>